<name>A0A8T9BQN0_9HELO</name>
<dbReference type="Proteomes" id="UP000469558">
    <property type="component" value="Unassembled WGS sequence"/>
</dbReference>
<dbReference type="OrthoDB" id="6715177at2759"/>
<dbReference type="GO" id="GO:0004807">
    <property type="term" value="F:triose-phosphate isomerase activity"/>
    <property type="evidence" value="ECO:0007669"/>
    <property type="project" value="UniProtKB-EC"/>
</dbReference>
<dbReference type="Gene3D" id="3.20.20.70">
    <property type="entry name" value="Aldolase class I"/>
    <property type="match status" value="1"/>
</dbReference>
<accession>A0A8T9BQN0</accession>
<comment type="caution">
    <text evidence="5">The sequence shown here is derived from an EMBL/GenBank/DDBJ whole genome shotgun (WGS) entry which is preliminary data.</text>
</comment>
<dbReference type="InterPro" id="IPR013785">
    <property type="entry name" value="Aldolase_TIM"/>
</dbReference>
<dbReference type="PANTHER" id="PTHR21139:SF2">
    <property type="entry name" value="TRIOSEPHOSPHATE ISOMERASE"/>
    <property type="match status" value="1"/>
</dbReference>
<dbReference type="PROSITE" id="PS51440">
    <property type="entry name" value="TIM_2"/>
    <property type="match status" value="1"/>
</dbReference>
<keyword evidence="6" id="KW-1185">Reference proteome</keyword>
<dbReference type="InterPro" id="IPR000652">
    <property type="entry name" value="Triosephosphate_isomerase"/>
</dbReference>
<comment type="pathway">
    <text evidence="4">Carbohydrate biosynthesis; gluconeogenesis.</text>
</comment>
<gene>
    <name evidence="5" type="ORF">LSUE1_G010182</name>
</gene>
<comment type="pathway">
    <text evidence="4">Carbohydrate degradation; glycolysis; D-glyceraldehyde 3-phosphate from glycerone phosphate: step 1/1.</text>
</comment>
<evidence type="ECO:0000256" key="4">
    <source>
        <dbReference type="RuleBase" id="RU363013"/>
    </source>
</evidence>
<dbReference type="SUPFAM" id="SSF51351">
    <property type="entry name" value="Triosephosphate isomerase (TIM)"/>
    <property type="match status" value="1"/>
</dbReference>
<reference evidence="5 6" key="1">
    <citation type="submission" date="2018-05" db="EMBL/GenBank/DDBJ databases">
        <title>Genome sequencing and assembly of the regulated plant pathogen Lachnellula willkommii and related sister species for the development of diagnostic species identification markers.</title>
        <authorList>
            <person name="Giroux E."/>
            <person name="Bilodeau G."/>
        </authorList>
    </citation>
    <scope>NUCLEOTIDE SEQUENCE [LARGE SCALE GENOMIC DNA]</scope>
    <source>
        <strain evidence="5 6">CBS 268.59</strain>
    </source>
</reference>
<dbReference type="AlphaFoldDB" id="A0A8T9BQN0"/>
<dbReference type="GO" id="GO:0046166">
    <property type="term" value="P:glyceraldehyde-3-phosphate biosynthetic process"/>
    <property type="evidence" value="ECO:0007669"/>
    <property type="project" value="TreeGrafter"/>
</dbReference>
<evidence type="ECO:0000313" key="5">
    <source>
        <dbReference type="EMBL" id="TVY52053.1"/>
    </source>
</evidence>
<dbReference type="GO" id="GO:0006096">
    <property type="term" value="P:glycolytic process"/>
    <property type="evidence" value="ECO:0007669"/>
    <property type="project" value="UniProtKB-KW"/>
</dbReference>
<sequence length="214" mass="23084">MSNPAWQADELFVGLPLSSFRIAGSSNPKSKRTVGVSLKLYFSLTQTKTYIQSCLPLSTHALSQPLPVDLFIIPDLLSLPSAQSLLSNTPIALGAPDCFWEDEGAFTGAVSPRNLKELGVSIVELGHAERRRLFHETDETVALKAKAVVRNDMTPLVCIGEKHRGSVEEAIAEVKPQVESILAVVGDSEVIFAYEPVWAIGQPEPADSGYVVGV</sequence>
<comment type="subunit">
    <text evidence="2">Homodimer.</text>
</comment>
<evidence type="ECO:0000256" key="1">
    <source>
        <dbReference type="ARBA" id="ARBA00007422"/>
    </source>
</evidence>
<comment type="catalytic activity">
    <reaction evidence="4">
        <text>D-glyceraldehyde 3-phosphate = dihydroxyacetone phosphate</text>
        <dbReference type="Rhea" id="RHEA:18585"/>
        <dbReference type="ChEBI" id="CHEBI:57642"/>
        <dbReference type="ChEBI" id="CHEBI:59776"/>
        <dbReference type="EC" id="5.3.1.1"/>
    </reaction>
</comment>
<dbReference type="GO" id="GO:0019563">
    <property type="term" value="P:glycerol catabolic process"/>
    <property type="evidence" value="ECO:0007669"/>
    <property type="project" value="TreeGrafter"/>
</dbReference>
<proteinExistence type="inferred from homology"/>
<dbReference type="EMBL" id="QGMK01003639">
    <property type="protein sequence ID" value="TVY52053.1"/>
    <property type="molecule type" value="Genomic_DNA"/>
</dbReference>
<evidence type="ECO:0000256" key="2">
    <source>
        <dbReference type="ARBA" id="ARBA00011738"/>
    </source>
</evidence>
<dbReference type="PANTHER" id="PTHR21139">
    <property type="entry name" value="TRIOSEPHOSPHATE ISOMERASE"/>
    <property type="match status" value="1"/>
</dbReference>
<dbReference type="CDD" id="cd00311">
    <property type="entry name" value="TIM"/>
    <property type="match status" value="1"/>
</dbReference>
<keyword evidence="4" id="KW-0324">Glycolysis</keyword>
<evidence type="ECO:0000313" key="6">
    <source>
        <dbReference type="Proteomes" id="UP000469558"/>
    </source>
</evidence>
<dbReference type="InterPro" id="IPR035990">
    <property type="entry name" value="TIM_sf"/>
</dbReference>
<keyword evidence="4" id="KW-0312">Gluconeogenesis</keyword>
<feature type="non-terminal residue" evidence="5">
    <location>
        <position position="1"/>
    </location>
</feature>
<dbReference type="Pfam" id="PF00121">
    <property type="entry name" value="TIM"/>
    <property type="match status" value="1"/>
</dbReference>
<evidence type="ECO:0000256" key="3">
    <source>
        <dbReference type="ARBA" id="ARBA00023235"/>
    </source>
</evidence>
<keyword evidence="3 4" id="KW-0413">Isomerase</keyword>
<dbReference type="EC" id="5.3.1.1" evidence="4"/>
<comment type="similarity">
    <text evidence="1 4">Belongs to the triosephosphate isomerase family.</text>
</comment>
<organism evidence="5 6">
    <name type="scientific">Lachnellula suecica</name>
    <dbReference type="NCBI Taxonomy" id="602035"/>
    <lineage>
        <taxon>Eukaryota</taxon>
        <taxon>Fungi</taxon>
        <taxon>Dikarya</taxon>
        <taxon>Ascomycota</taxon>
        <taxon>Pezizomycotina</taxon>
        <taxon>Leotiomycetes</taxon>
        <taxon>Helotiales</taxon>
        <taxon>Lachnaceae</taxon>
        <taxon>Lachnellula</taxon>
    </lineage>
</organism>
<dbReference type="GO" id="GO:0006094">
    <property type="term" value="P:gluconeogenesis"/>
    <property type="evidence" value="ECO:0007669"/>
    <property type="project" value="UniProtKB-KW"/>
</dbReference>
<dbReference type="GO" id="GO:0005829">
    <property type="term" value="C:cytosol"/>
    <property type="evidence" value="ECO:0007669"/>
    <property type="project" value="TreeGrafter"/>
</dbReference>
<protein>
    <recommendedName>
        <fullName evidence="4">Triosephosphate isomerase</fullName>
        <ecNumber evidence="4">5.3.1.1</ecNumber>
    </recommendedName>
</protein>